<dbReference type="PRINTS" id="PR00196">
    <property type="entry name" value="ANNEXIN"/>
</dbReference>
<dbReference type="Proteomes" id="UP000794436">
    <property type="component" value="Unassembled WGS sequence"/>
</dbReference>
<proteinExistence type="inferred from homology"/>
<dbReference type="SUPFAM" id="SSF47874">
    <property type="entry name" value="Annexin"/>
    <property type="match status" value="1"/>
</dbReference>
<keyword evidence="7" id="KW-1185">Reference proteome</keyword>
<gene>
    <name evidence="6" type="ORF">Poli38472_013294</name>
</gene>
<evidence type="ECO:0000256" key="1">
    <source>
        <dbReference type="ARBA" id="ARBA00007831"/>
    </source>
</evidence>
<dbReference type="SMART" id="SM00335">
    <property type="entry name" value="ANX"/>
    <property type="match status" value="4"/>
</dbReference>
<evidence type="ECO:0000256" key="5">
    <source>
        <dbReference type="ARBA" id="ARBA00023302"/>
    </source>
</evidence>
<reference evidence="6" key="1">
    <citation type="submission" date="2019-03" db="EMBL/GenBank/DDBJ databases">
        <title>Long read genome sequence of the mycoparasitic Pythium oligandrum ATCC 38472 isolated from sugarbeet rhizosphere.</title>
        <authorList>
            <person name="Gaulin E."/>
        </authorList>
    </citation>
    <scope>NUCLEOTIDE SEQUENCE</scope>
    <source>
        <strain evidence="6">ATCC 38472_TT</strain>
    </source>
</reference>
<dbReference type="GO" id="GO:0005544">
    <property type="term" value="F:calcium-dependent phospholipid binding"/>
    <property type="evidence" value="ECO:0007669"/>
    <property type="project" value="UniProtKB-KW"/>
</dbReference>
<keyword evidence="5" id="KW-0111">Calcium/phospholipid-binding</keyword>
<sequence>MLNLYPASAHNVYAGQALTFQPHVEAAAKAIHEATDGMGTNEKALIKTLGELNAEDRYQLAACYKKLFNESLKDVLHEETSGHFRKLLEVLSVPLPEAEATIIREATKGSGTDEKLIFPVIVGRTNAEINILKKTYFDLYGADLAVTLNSELGGDFRKVITASLQGAVVDYNASFHTAEKAEEDADALYKAGQGRFGTDEETIIKILATAPPQHIRNVNAVYSKKYNYTLIKAVEKEFTGDAERALLYLVRMVLEPLELLAEHFESTMKGFGTDEDGLSFAIVRYACVLAQIKEAYKKKYGKELRDRIHGEVSGDMRSLLLAVFDHL</sequence>
<dbReference type="PANTHER" id="PTHR10502">
    <property type="entry name" value="ANNEXIN"/>
    <property type="match status" value="1"/>
</dbReference>
<keyword evidence="2" id="KW-0677">Repeat</keyword>
<dbReference type="GO" id="GO:0005886">
    <property type="term" value="C:plasma membrane"/>
    <property type="evidence" value="ECO:0007669"/>
    <property type="project" value="TreeGrafter"/>
</dbReference>
<dbReference type="Gene3D" id="1.10.220.10">
    <property type="entry name" value="Annexin"/>
    <property type="match status" value="4"/>
</dbReference>
<dbReference type="OrthoDB" id="37886at2759"/>
<dbReference type="GO" id="GO:0005737">
    <property type="term" value="C:cytoplasm"/>
    <property type="evidence" value="ECO:0007669"/>
    <property type="project" value="TreeGrafter"/>
</dbReference>
<evidence type="ECO:0000313" key="6">
    <source>
        <dbReference type="EMBL" id="TMW55403.1"/>
    </source>
</evidence>
<dbReference type="Pfam" id="PF00191">
    <property type="entry name" value="Annexin"/>
    <property type="match status" value="4"/>
</dbReference>
<dbReference type="InterPro" id="IPR018502">
    <property type="entry name" value="Annexin_repeat"/>
</dbReference>
<evidence type="ECO:0000313" key="7">
    <source>
        <dbReference type="Proteomes" id="UP000794436"/>
    </source>
</evidence>
<dbReference type="InterPro" id="IPR037104">
    <property type="entry name" value="Annexin_sf"/>
</dbReference>
<keyword evidence="3" id="KW-0106">Calcium</keyword>
<dbReference type="PROSITE" id="PS51897">
    <property type="entry name" value="ANNEXIN_2"/>
    <property type="match status" value="4"/>
</dbReference>
<keyword evidence="4" id="KW-0041">Annexin</keyword>
<dbReference type="FunFam" id="1.10.220.10:FF:000002">
    <property type="entry name" value="Annexin"/>
    <property type="match status" value="1"/>
</dbReference>
<dbReference type="GO" id="GO:0005509">
    <property type="term" value="F:calcium ion binding"/>
    <property type="evidence" value="ECO:0007669"/>
    <property type="project" value="InterPro"/>
</dbReference>
<dbReference type="AlphaFoldDB" id="A0A8K1C2Y3"/>
<name>A0A8K1C2Y3_PYTOL</name>
<evidence type="ECO:0008006" key="8">
    <source>
        <dbReference type="Google" id="ProtNLM"/>
    </source>
</evidence>
<comment type="caution">
    <text evidence="6">The sequence shown here is derived from an EMBL/GenBank/DDBJ whole genome shotgun (WGS) entry which is preliminary data.</text>
</comment>
<dbReference type="PANTHER" id="PTHR10502:SF102">
    <property type="entry name" value="ANNEXIN B11"/>
    <property type="match status" value="1"/>
</dbReference>
<protein>
    <recommendedName>
        <fullName evidence="8">Annexin</fullName>
    </recommendedName>
</protein>
<evidence type="ECO:0000256" key="2">
    <source>
        <dbReference type="ARBA" id="ARBA00022737"/>
    </source>
</evidence>
<dbReference type="GO" id="GO:0001786">
    <property type="term" value="F:phosphatidylserine binding"/>
    <property type="evidence" value="ECO:0007669"/>
    <property type="project" value="TreeGrafter"/>
</dbReference>
<dbReference type="InterPro" id="IPR001464">
    <property type="entry name" value="Annexin"/>
</dbReference>
<evidence type="ECO:0000256" key="4">
    <source>
        <dbReference type="ARBA" id="ARBA00023216"/>
    </source>
</evidence>
<evidence type="ECO:0000256" key="3">
    <source>
        <dbReference type="ARBA" id="ARBA00022837"/>
    </source>
</evidence>
<dbReference type="EMBL" id="SPLM01000148">
    <property type="protein sequence ID" value="TMW55403.1"/>
    <property type="molecule type" value="Genomic_DNA"/>
</dbReference>
<comment type="similarity">
    <text evidence="1">Belongs to the annexin family.</text>
</comment>
<accession>A0A8K1C2Y3</accession>
<organism evidence="6 7">
    <name type="scientific">Pythium oligandrum</name>
    <name type="common">Mycoparasitic fungus</name>
    <dbReference type="NCBI Taxonomy" id="41045"/>
    <lineage>
        <taxon>Eukaryota</taxon>
        <taxon>Sar</taxon>
        <taxon>Stramenopiles</taxon>
        <taxon>Oomycota</taxon>
        <taxon>Peronosporomycetes</taxon>
        <taxon>Pythiales</taxon>
        <taxon>Pythiaceae</taxon>
        <taxon>Pythium</taxon>
    </lineage>
</organism>